<dbReference type="AlphaFoldDB" id="K9X1I6"/>
<dbReference type="InterPro" id="IPR051491">
    <property type="entry name" value="Recombinase/Transposase-rel"/>
</dbReference>
<dbReference type="InterPro" id="IPR009061">
    <property type="entry name" value="DNA-bd_dom_put_sf"/>
</dbReference>
<evidence type="ECO:0000313" key="3">
    <source>
        <dbReference type="Proteomes" id="UP000010475"/>
    </source>
</evidence>
<sequence>MPKYTSPGETAEHFGVSLHTLRRWERDNKIQAIRTPSGQRRYDVASYTGLSNQRTERAIIAYARVSSRSQKADLIMLRALRDSSFTVSSDGIAIVTVQALLINALI</sequence>
<dbReference type="KEGG" id="csg:Cylst_3782"/>
<accession>K9X1I6</accession>
<feature type="domain" description="HTH merR-type" evidence="1">
    <location>
        <begin position="6"/>
        <end position="42"/>
    </location>
</feature>
<dbReference type="SUPFAM" id="SSF46955">
    <property type="entry name" value="Putative DNA-binding domain"/>
    <property type="match status" value="1"/>
</dbReference>
<dbReference type="Proteomes" id="UP000010475">
    <property type="component" value="Chromosome"/>
</dbReference>
<proteinExistence type="predicted"/>
<evidence type="ECO:0000259" key="1">
    <source>
        <dbReference type="Pfam" id="PF00376"/>
    </source>
</evidence>
<dbReference type="InterPro" id="IPR000551">
    <property type="entry name" value="MerR-type_HTH_dom"/>
</dbReference>
<name>K9X1I6_9NOST</name>
<dbReference type="EMBL" id="CP003642">
    <property type="protein sequence ID" value="AFZ25901.1"/>
    <property type="molecule type" value="Genomic_DNA"/>
</dbReference>
<dbReference type="eggNOG" id="COG2452">
    <property type="taxonomic scope" value="Bacteria"/>
</dbReference>
<dbReference type="GO" id="GO:0003677">
    <property type="term" value="F:DNA binding"/>
    <property type="evidence" value="ECO:0007669"/>
    <property type="project" value="InterPro"/>
</dbReference>
<dbReference type="Pfam" id="PF00376">
    <property type="entry name" value="MerR"/>
    <property type="match status" value="1"/>
</dbReference>
<evidence type="ECO:0000313" key="2">
    <source>
        <dbReference type="EMBL" id="AFZ25901.1"/>
    </source>
</evidence>
<dbReference type="GO" id="GO:0006355">
    <property type="term" value="P:regulation of DNA-templated transcription"/>
    <property type="evidence" value="ECO:0007669"/>
    <property type="project" value="InterPro"/>
</dbReference>
<gene>
    <name evidence="2" type="ORF">Cylst_3782</name>
</gene>
<dbReference type="RefSeq" id="WP_015209146.1">
    <property type="nucleotide sequence ID" value="NC_019757.1"/>
</dbReference>
<keyword evidence="3" id="KW-1185">Reference proteome</keyword>
<organism evidence="2 3">
    <name type="scientific">Cylindrospermum stagnale PCC 7417</name>
    <dbReference type="NCBI Taxonomy" id="56107"/>
    <lineage>
        <taxon>Bacteria</taxon>
        <taxon>Bacillati</taxon>
        <taxon>Cyanobacteriota</taxon>
        <taxon>Cyanophyceae</taxon>
        <taxon>Nostocales</taxon>
        <taxon>Nostocaceae</taxon>
        <taxon>Cylindrospermum</taxon>
    </lineage>
</organism>
<dbReference type="Gene3D" id="1.10.1660.10">
    <property type="match status" value="1"/>
</dbReference>
<dbReference type="HOGENOM" id="CLU_2218746_0_0_3"/>
<dbReference type="PANTHER" id="PTHR36172">
    <property type="match status" value="1"/>
</dbReference>
<protein>
    <submittedName>
        <fullName evidence="2">Putative site-specific integrase-resolvase</fullName>
    </submittedName>
</protein>
<reference evidence="2 3" key="1">
    <citation type="submission" date="2012-06" db="EMBL/GenBank/DDBJ databases">
        <title>Finished chromosome of genome of Cylindrospermum stagnale PCC 7417.</title>
        <authorList>
            <consortium name="US DOE Joint Genome Institute"/>
            <person name="Gugger M."/>
            <person name="Coursin T."/>
            <person name="Rippka R."/>
            <person name="Tandeau De Marsac N."/>
            <person name="Huntemann M."/>
            <person name="Wei C.-L."/>
            <person name="Han J."/>
            <person name="Detter J.C."/>
            <person name="Han C."/>
            <person name="Tapia R."/>
            <person name="Chen A."/>
            <person name="Kyrpides N."/>
            <person name="Mavromatis K."/>
            <person name="Markowitz V."/>
            <person name="Szeto E."/>
            <person name="Ivanova N."/>
            <person name="Pagani I."/>
            <person name="Pati A."/>
            <person name="Goodwin L."/>
            <person name="Nordberg H.P."/>
            <person name="Cantor M.N."/>
            <person name="Hua S.X."/>
            <person name="Woyke T."/>
            <person name="Kerfeld C.A."/>
        </authorList>
    </citation>
    <scope>NUCLEOTIDE SEQUENCE [LARGE SCALE GENOMIC DNA]</scope>
    <source>
        <strain evidence="2 3">PCC 7417</strain>
    </source>
</reference>
<dbReference type="STRING" id="56107.Cylst_3782"/>
<dbReference type="PANTHER" id="PTHR36172:SF1">
    <property type="entry name" value="RESOLVASE-RELATED"/>
    <property type="match status" value="1"/>
</dbReference>